<evidence type="ECO:0000256" key="3">
    <source>
        <dbReference type="ARBA" id="ARBA00022485"/>
    </source>
</evidence>
<evidence type="ECO:0000256" key="7">
    <source>
        <dbReference type="ARBA" id="ARBA00023004"/>
    </source>
</evidence>
<dbReference type="GO" id="GO:0016226">
    <property type="term" value="P:iron-sulfur cluster assembly"/>
    <property type="evidence" value="ECO:0007669"/>
    <property type="project" value="UniProtKB-UniRule"/>
</dbReference>
<feature type="binding site" evidence="10">
    <location>
        <position position="305"/>
    </location>
    <ligand>
        <name>[4Fe-4S] cluster</name>
        <dbReference type="ChEBI" id="CHEBI:49883"/>
    </ligand>
</feature>
<feature type="region of interest" description="Fe-S binding site A" evidence="10">
    <location>
        <begin position="252"/>
        <end position="268"/>
    </location>
</feature>
<feature type="binding site" evidence="10">
    <location>
        <position position="268"/>
    </location>
    <ligand>
        <name>[2Fe-2S] cluster</name>
        <dbReference type="ChEBI" id="CHEBI:190135"/>
    </ligand>
</feature>
<accession>A0A1X2I966</accession>
<comment type="domain">
    <text evidence="10">The C-terminal domain binds 2 Fe-S clusters but is otherwise mostly in an intrinsically disordered conformation.</text>
</comment>
<feature type="region of interest" description="Fe-S binding site B" evidence="10">
    <location>
        <begin position="305"/>
        <end position="319"/>
    </location>
</feature>
<evidence type="ECO:0000256" key="10">
    <source>
        <dbReference type="HAMAP-Rule" id="MF_03115"/>
    </source>
</evidence>
<evidence type="ECO:0000256" key="9">
    <source>
        <dbReference type="ARBA" id="ARBA00023128"/>
    </source>
</evidence>
<comment type="domain">
    <text evidence="10">The twin Cx2C motifs are involved in the recognition by the mitochondrial MIA40-ERV1 disulfide relay system. The formation of 2 disulfide bonds in the Cx2C motifs through dithiol/disulfide exchange reactions effectively traps the protein in the mitochondrial intermembrane space.</text>
</comment>
<evidence type="ECO:0000313" key="13">
    <source>
        <dbReference type="EMBL" id="ORZ12017.1"/>
    </source>
</evidence>
<feature type="binding site" evidence="10">
    <location>
        <position position="252"/>
    </location>
    <ligand>
        <name>[2Fe-2S] cluster</name>
        <dbReference type="ChEBI" id="CHEBI:190135"/>
    </ligand>
</feature>
<evidence type="ECO:0000259" key="11">
    <source>
        <dbReference type="Pfam" id="PF05093"/>
    </source>
</evidence>
<dbReference type="PANTHER" id="PTHR13273">
    <property type="entry name" value="ANAMORSIN"/>
    <property type="match status" value="1"/>
</dbReference>
<dbReference type="STRING" id="90262.A0A1X2I966"/>
<comment type="cofactor">
    <cofactor evidence="1 10">
        <name>[4Fe-4S] cluster</name>
        <dbReference type="ChEBI" id="CHEBI:49883"/>
    </cofactor>
</comment>
<comment type="caution">
    <text evidence="13">The sequence shown here is derived from an EMBL/GenBank/DDBJ whole genome shotgun (WGS) entry which is preliminary data.</text>
</comment>
<dbReference type="Pfam" id="PF20922">
    <property type="entry name" value="Anamorsin_N"/>
    <property type="match status" value="1"/>
</dbReference>
<evidence type="ECO:0000256" key="8">
    <source>
        <dbReference type="ARBA" id="ARBA00023014"/>
    </source>
</evidence>
<dbReference type="InterPro" id="IPR007785">
    <property type="entry name" value="Anamorsin"/>
</dbReference>
<gene>
    <name evidence="13" type="ORF">BCR42DRAFT_421071</name>
</gene>
<sequence length="344" mass="37253">MVASTTEHKIGEKVLFTAPPTLNQDEFLKIKASTQEQIGSTGSVAFEILERVADAPLNNSSFNKIYSNSFSPSVSIHSPDMISCYLRILSAGGQLELYEPILLQDLSNTVSPINRKEQDVVSMLKLAGFINVQATTTPVSDDLLVSFFQLWGGNASRVEQGVTRLSGKFGIVHVLAQKPNYEVGQKFKLNFGKKKTTTEPAAPVAAPKKLSVWTINNNDDDDDMDLEDDEALLDEEDKIKPSKESLVRPDDCEMDGAGRRKACKNCVCGRADAENAGVVSLDLTDDIADDEVIEVDPTPKKVAGCGSCALGDAFRCSTCPYLGMPAFNEGEKVTLGGMFGQDDI</sequence>
<evidence type="ECO:0000313" key="14">
    <source>
        <dbReference type="Proteomes" id="UP000193560"/>
    </source>
</evidence>
<feature type="short sequence motif" description="Cx2C motif 1" evidence="10">
    <location>
        <begin position="305"/>
        <end position="308"/>
    </location>
</feature>
<evidence type="ECO:0000256" key="1">
    <source>
        <dbReference type="ARBA" id="ARBA00001966"/>
    </source>
</evidence>
<comment type="subcellular location">
    <subcellularLocation>
        <location evidence="10">Cytoplasm</location>
    </subcellularLocation>
    <subcellularLocation>
        <location evidence="10">Mitochondrion intermembrane space</location>
    </subcellularLocation>
</comment>
<dbReference type="GO" id="GO:0009055">
    <property type="term" value="F:electron transfer activity"/>
    <property type="evidence" value="ECO:0007669"/>
    <property type="project" value="UniProtKB-UniRule"/>
</dbReference>
<comment type="domain">
    <text evidence="10">The N-terminal domain has structural similarity with S-adenosyl-L-methionine-dependent methyltransferases, but does not bind S-adenosyl-L-methionine. It is required for correct assembly of the 2 Fe-S clusters.</text>
</comment>
<keyword evidence="8 10" id="KW-0411">Iron-sulfur</keyword>
<feature type="binding site" evidence="10">
    <location>
        <position position="263"/>
    </location>
    <ligand>
        <name>[2Fe-2S] cluster</name>
        <dbReference type="ChEBI" id="CHEBI:190135"/>
    </ligand>
</feature>
<keyword evidence="9 10" id="KW-0496">Mitochondrion</keyword>
<keyword evidence="4 10" id="KW-0963">Cytoplasm</keyword>
<organism evidence="13 14">
    <name type="scientific">Absidia repens</name>
    <dbReference type="NCBI Taxonomy" id="90262"/>
    <lineage>
        <taxon>Eukaryota</taxon>
        <taxon>Fungi</taxon>
        <taxon>Fungi incertae sedis</taxon>
        <taxon>Mucoromycota</taxon>
        <taxon>Mucoromycotina</taxon>
        <taxon>Mucoromycetes</taxon>
        <taxon>Mucorales</taxon>
        <taxon>Cunninghamellaceae</taxon>
        <taxon>Absidia</taxon>
    </lineage>
</organism>
<keyword evidence="7 10" id="KW-0408">Iron</keyword>
<dbReference type="GO" id="GO:0005758">
    <property type="term" value="C:mitochondrial intermembrane space"/>
    <property type="evidence" value="ECO:0007669"/>
    <property type="project" value="UniProtKB-SubCell"/>
</dbReference>
<dbReference type="InterPro" id="IPR029063">
    <property type="entry name" value="SAM-dependent_MTases_sf"/>
</dbReference>
<evidence type="ECO:0000256" key="4">
    <source>
        <dbReference type="ARBA" id="ARBA00022490"/>
    </source>
</evidence>
<comment type="similarity">
    <text evidence="2 10">Belongs to the anamorsin family.</text>
</comment>
<dbReference type="AlphaFoldDB" id="A0A1X2I966"/>
<keyword evidence="5 10" id="KW-0001">2Fe-2S</keyword>
<evidence type="ECO:0000256" key="6">
    <source>
        <dbReference type="ARBA" id="ARBA00022723"/>
    </source>
</evidence>
<dbReference type="Pfam" id="PF05093">
    <property type="entry name" value="CIAPIN1"/>
    <property type="match status" value="1"/>
</dbReference>
<feature type="domain" description="Anamorsin N-terminal" evidence="12">
    <location>
        <begin position="11"/>
        <end position="185"/>
    </location>
</feature>
<proteinExistence type="inferred from homology"/>
<keyword evidence="14" id="KW-1185">Reference proteome</keyword>
<dbReference type="GO" id="GO:0051539">
    <property type="term" value="F:4 iron, 4 sulfur cluster binding"/>
    <property type="evidence" value="ECO:0007669"/>
    <property type="project" value="UniProtKB-KW"/>
</dbReference>
<evidence type="ECO:0000256" key="2">
    <source>
        <dbReference type="ARBA" id="ARBA00008169"/>
    </source>
</evidence>
<dbReference type="HAMAP" id="MF_03115">
    <property type="entry name" value="Anamorsin"/>
    <property type="match status" value="1"/>
</dbReference>
<comment type="cofactor">
    <cofactor evidence="10">
        <name>[2Fe-2S] cluster</name>
        <dbReference type="ChEBI" id="CHEBI:190135"/>
    </cofactor>
</comment>
<dbReference type="Proteomes" id="UP000193560">
    <property type="component" value="Unassembled WGS sequence"/>
</dbReference>
<feature type="binding site" evidence="10">
    <location>
        <position position="319"/>
    </location>
    <ligand>
        <name>[4Fe-4S] cluster</name>
        <dbReference type="ChEBI" id="CHEBI:49883"/>
    </ligand>
</feature>
<dbReference type="OrthoDB" id="311633at2759"/>
<dbReference type="GO" id="GO:0046872">
    <property type="term" value="F:metal ion binding"/>
    <property type="evidence" value="ECO:0007669"/>
    <property type="project" value="UniProtKB-KW"/>
</dbReference>
<comment type="caution">
    <text evidence="10">Lacks conserved residue(s) required for the propagation of feature annotation.</text>
</comment>
<keyword evidence="3 10" id="KW-0004">4Fe-4S</keyword>
<dbReference type="InterPro" id="IPR049011">
    <property type="entry name" value="Anamorsin_N_metazoan"/>
</dbReference>
<evidence type="ECO:0000256" key="5">
    <source>
        <dbReference type="ARBA" id="ARBA00022714"/>
    </source>
</evidence>
<protein>
    <submittedName>
        <fullName evidence="13">Cytokine-induced anti-apoptosis inhibitor 1, Fe-S biogenesis-domain-containing protein</fullName>
    </submittedName>
</protein>
<dbReference type="InterPro" id="IPR046408">
    <property type="entry name" value="CIAPIN1"/>
</dbReference>
<feature type="domain" description="Anamorsin C-terminal" evidence="11">
    <location>
        <begin position="247"/>
        <end position="335"/>
    </location>
</feature>
<dbReference type="PANTHER" id="PTHR13273:SF14">
    <property type="entry name" value="ANAMORSIN"/>
    <property type="match status" value="1"/>
</dbReference>
<feature type="binding site" evidence="10">
    <location>
        <position position="316"/>
    </location>
    <ligand>
        <name>[4Fe-4S] cluster</name>
        <dbReference type="ChEBI" id="CHEBI:49883"/>
    </ligand>
</feature>
<feature type="short sequence motif" description="Cx2C motif 2" evidence="10">
    <location>
        <begin position="316"/>
        <end position="319"/>
    </location>
</feature>
<keyword evidence="6 10" id="KW-0479">Metal-binding</keyword>
<feature type="binding site" evidence="10">
    <location>
        <position position="266"/>
    </location>
    <ligand>
        <name>[2Fe-2S] cluster</name>
        <dbReference type="ChEBI" id="CHEBI:190135"/>
    </ligand>
</feature>
<reference evidence="13 14" key="1">
    <citation type="submission" date="2016-07" db="EMBL/GenBank/DDBJ databases">
        <title>Pervasive Adenine N6-methylation of Active Genes in Fungi.</title>
        <authorList>
            <consortium name="DOE Joint Genome Institute"/>
            <person name="Mondo S.J."/>
            <person name="Dannebaum R.O."/>
            <person name="Kuo R.C."/>
            <person name="Labutti K."/>
            <person name="Haridas S."/>
            <person name="Kuo A."/>
            <person name="Salamov A."/>
            <person name="Ahrendt S.R."/>
            <person name="Lipzen A."/>
            <person name="Sullivan W."/>
            <person name="Andreopoulos W.B."/>
            <person name="Clum A."/>
            <person name="Lindquist E."/>
            <person name="Daum C."/>
            <person name="Ramamoorthy G.K."/>
            <person name="Gryganskyi A."/>
            <person name="Culley D."/>
            <person name="Magnuson J.K."/>
            <person name="James T.Y."/>
            <person name="O'Malley M.A."/>
            <person name="Stajich J.E."/>
            <person name="Spatafora J.W."/>
            <person name="Visel A."/>
            <person name="Grigoriev I.V."/>
        </authorList>
    </citation>
    <scope>NUCLEOTIDE SEQUENCE [LARGE SCALE GENOMIC DNA]</scope>
    <source>
        <strain evidence="13 14">NRRL 1336</strain>
    </source>
</reference>
<feature type="binding site" evidence="10">
    <location>
        <position position="308"/>
    </location>
    <ligand>
        <name>[4Fe-4S] cluster</name>
        <dbReference type="ChEBI" id="CHEBI:49883"/>
    </ligand>
</feature>
<dbReference type="EMBL" id="MCGE01000020">
    <property type="protein sequence ID" value="ORZ12017.1"/>
    <property type="molecule type" value="Genomic_DNA"/>
</dbReference>
<name>A0A1X2I966_9FUNG</name>
<evidence type="ECO:0000259" key="12">
    <source>
        <dbReference type="Pfam" id="PF20922"/>
    </source>
</evidence>
<dbReference type="GO" id="GO:0051537">
    <property type="term" value="F:2 iron, 2 sulfur cluster binding"/>
    <property type="evidence" value="ECO:0007669"/>
    <property type="project" value="UniProtKB-UniRule"/>
</dbReference>
<dbReference type="Gene3D" id="3.40.50.150">
    <property type="entry name" value="Vaccinia Virus protein VP39"/>
    <property type="match status" value="1"/>
</dbReference>